<feature type="domain" description="ParB/Spo0J HTH" evidence="2">
    <location>
        <begin position="145"/>
        <end position="227"/>
    </location>
</feature>
<dbReference type="Gene3D" id="1.10.10.2830">
    <property type="match status" value="1"/>
</dbReference>
<feature type="region of interest" description="Disordered" evidence="1">
    <location>
        <begin position="230"/>
        <end position="256"/>
    </location>
</feature>
<dbReference type="EMBL" id="JN564907">
    <property type="protein sequence ID" value="AEY69538.1"/>
    <property type="molecule type" value="Genomic_DNA"/>
</dbReference>
<dbReference type="PANTHER" id="PTHR33375">
    <property type="entry name" value="CHROMOSOME-PARTITIONING PROTEIN PARB-RELATED"/>
    <property type="match status" value="1"/>
</dbReference>
<dbReference type="Proteomes" id="UP000009012">
    <property type="component" value="Segment"/>
</dbReference>
<evidence type="ECO:0000259" key="2">
    <source>
        <dbReference type="Pfam" id="PF17762"/>
    </source>
</evidence>
<reference evidence="3 4" key="1">
    <citation type="journal article" date="2012" name="BMC Genomics">
        <title>Comparative analysis of two phenotypically-similar but genomically-distinct Burkholderia cenocepacia-specific bacteriophages.</title>
        <authorList>
            <person name="Lynch K.H."/>
            <person name="Stothard P."/>
            <person name="Dennis J.J."/>
        </authorList>
    </citation>
    <scope>NUCLEOTIDE SEQUENCE [LARGE SCALE GENOMIC DNA]</scope>
</reference>
<keyword evidence="4" id="KW-1185">Reference proteome</keyword>
<gene>
    <name evidence="3" type="ORF">AH2_00028</name>
</gene>
<dbReference type="SUPFAM" id="SSF109709">
    <property type="entry name" value="KorB DNA-binding domain-like"/>
    <property type="match status" value="1"/>
</dbReference>
<dbReference type="RefSeq" id="YP_006561112.1">
    <property type="nucleotide sequence ID" value="NC_018283.1"/>
</dbReference>
<feature type="region of interest" description="Disordered" evidence="1">
    <location>
        <begin position="305"/>
        <end position="324"/>
    </location>
</feature>
<dbReference type="KEGG" id="vg:13405208"/>
<evidence type="ECO:0000256" key="1">
    <source>
        <dbReference type="SAM" id="MobiDB-lite"/>
    </source>
</evidence>
<dbReference type="SUPFAM" id="SSF110849">
    <property type="entry name" value="ParB/Sulfiredoxin"/>
    <property type="match status" value="1"/>
</dbReference>
<evidence type="ECO:0000313" key="4">
    <source>
        <dbReference type="Proteomes" id="UP000009012"/>
    </source>
</evidence>
<proteinExistence type="predicted"/>
<protein>
    <submittedName>
        <fullName evidence="3">Transcriptional regulator</fullName>
    </submittedName>
</protein>
<sequence length="324" mass="35197">MAKLEIPSTKLVIDLTRGNLKAAMASAEATNPHALWMVPYDRIRIIPGFNTRIRTPAYERRVEWLTNSIMENGFYQNCPLTGFIAREDGKDVIYLTGGHRRHEAAGRAIKLGAPIEALPMVMKPKGTSMIDLSIELDTENESDPLTPMEKAINIKRLIGYGLDEATIAKRLGYTPKYVSDLLTLVAAPKAVQDMIALGQVSSTLALHTLNEHGSQAATVLKEAIKEAEATGKTKATGKHVKKATAASKPPKPKYPKEINAADVLSDAVACGFHYQQSELSAEIEENLLKLAATLYARVGVEVFKEEPAAQEAPADGPEDPADDL</sequence>
<dbReference type="InterPro" id="IPR050336">
    <property type="entry name" value="Chromosome_partition/occlusion"/>
</dbReference>
<dbReference type="Pfam" id="PF17762">
    <property type="entry name" value="HTH_ParB"/>
    <property type="match status" value="1"/>
</dbReference>
<name>I6NP86_9CAUD</name>
<dbReference type="InterPro" id="IPR036086">
    <property type="entry name" value="ParB/Sulfiredoxin_sf"/>
</dbReference>
<organism evidence="3 4">
    <name type="scientific">Burkholderia phage vB_BceS_AH2</name>
    <dbReference type="NCBI Taxonomy" id="1133022"/>
    <lineage>
        <taxon>Viruses</taxon>
        <taxon>Duplodnaviria</taxon>
        <taxon>Heunggongvirae</taxon>
        <taxon>Uroviricota</taxon>
        <taxon>Caudoviricetes</taxon>
        <taxon>Casjensviridae</taxon>
        <taxon>Ahduovirus</taxon>
        <taxon>Ahduovirus AH2</taxon>
        <taxon>Burkholderia virus AH2</taxon>
    </lineage>
</organism>
<dbReference type="PANTHER" id="PTHR33375:SF1">
    <property type="entry name" value="CHROMOSOME-PARTITIONING PROTEIN PARB-RELATED"/>
    <property type="match status" value="1"/>
</dbReference>
<evidence type="ECO:0000313" key="3">
    <source>
        <dbReference type="EMBL" id="AEY69538.1"/>
    </source>
</evidence>
<accession>I6NP86</accession>
<dbReference type="InterPro" id="IPR041468">
    <property type="entry name" value="HTH_ParB/Spo0J"/>
</dbReference>
<dbReference type="CDD" id="cd16387">
    <property type="entry name" value="ParB_N_Srx"/>
    <property type="match status" value="1"/>
</dbReference>
<dbReference type="GO" id="GO:0007059">
    <property type="term" value="P:chromosome segregation"/>
    <property type="evidence" value="ECO:0007669"/>
    <property type="project" value="TreeGrafter"/>
</dbReference>
<dbReference type="GeneID" id="13405208"/>